<evidence type="ECO:0000313" key="2">
    <source>
        <dbReference type="Proteomes" id="UP001066276"/>
    </source>
</evidence>
<dbReference type="AlphaFoldDB" id="A0AAV7SC17"/>
<reference evidence="1" key="1">
    <citation type="journal article" date="2022" name="bioRxiv">
        <title>Sequencing and chromosome-scale assembly of the giantPleurodeles waltlgenome.</title>
        <authorList>
            <person name="Brown T."/>
            <person name="Elewa A."/>
            <person name="Iarovenko S."/>
            <person name="Subramanian E."/>
            <person name="Araus A.J."/>
            <person name="Petzold A."/>
            <person name="Susuki M."/>
            <person name="Suzuki K.-i.T."/>
            <person name="Hayashi T."/>
            <person name="Toyoda A."/>
            <person name="Oliveira C."/>
            <person name="Osipova E."/>
            <person name="Leigh N.D."/>
            <person name="Simon A."/>
            <person name="Yun M.H."/>
        </authorList>
    </citation>
    <scope>NUCLEOTIDE SEQUENCE</scope>
    <source>
        <strain evidence="1">20211129_DDA</strain>
        <tissue evidence="1">Liver</tissue>
    </source>
</reference>
<accession>A0AAV7SC17</accession>
<proteinExistence type="predicted"/>
<sequence length="124" mass="13806">MPDMGCPQRTRDDAPSSALQEWIKQSTGGGDALTMDSKLDKLLATGERLEDKIDCVVVKLDLLREDSKKVAVRVSVLETMVQTSVPEAQAMEHYLMDLEVHMRWIRARLNNIKVIGLPEGAEGN</sequence>
<organism evidence="1 2">
    <name type="scientific">Pleurodeles waltl</name>
    <name type="common">Iberian ribbed newt</name>
    <dbReference type="NCBI Taxonomy" id="8319"/>
    <lineage>
        <taxon>Eukaryota</taxon>
        <taxon>Metazoa</taxon>
        <taxon>Chordata</taxon>
        <taxon>Craniata</taxon>
        <taxon>Vertebrata</taxon>
        <taxon>Euteleostomi</taxon>
        <taxon>Amphibia</taxon>
        <taxon>Batrachia</taxon>
        <taxon>Caudata</taxon>
        <taxon>Salamandroidea</taxon>
        <taxon>Salamandridae</taxon>
        <taxon>Pleurodelinae</taxon>
        <taxon>Pleurodeles</taxon>
    </lineage>
</organism>
<name>A0AAV7SC17_PLEWA</name>
<gene>
    <name evidence="1" type="ORF">NDU88_001852</name>
</gene>
<protein>
    <submittedName>
        <fullName evidence="1">Uncharacterized protein</fullName>
    </submittedName>
</protein>
<dbReference type="Proteomes" id="UP001066276">
    <property type="component" value="Chromosome 4_2"/>
</dbReference>
<dbReference type="EMBL" id="JANPWB010000008">
    <property type="protein sequence ID" value="KAJ1161365.1"/>
    <property type="molecule type" value="Genomic_DNA"/>
</dbReference>
<keyword evidence="2" id="KW-1185">Reference proteome</keyword>
<evidence type="ECO:0000313" key="1">
    <source>
        <dbReference type="EMBL" id="KAJ1161365.1"/>
    </source>
</evidence>
<comment type="caution">
    <text evidence="1">The sequence shown here is derived from an EMBL/GenBank/DDBJ whole genome shotgun (WGS) entry which is preliminary data.</text>
</comment>